<feature type="transmembrane region" description="Helical" evidence="6">
    <location>
        <begin position="104"/>
        <end position="123"/>
    </location>
</feature>
<dbReference type="InterPro" id="IPR011009">
    <property type="entry name" value="Kinase-like_dom_sf"/>
</dbReference>
<dbReference type="PANTHER" id="PTHR11909">
    <property type="entry name" value="CASEIN KINASE-RELATED"/>
    <property type="match status" value="1"/>
</dbReference>
<dbReference type="SUPFAM" id="SSF56112">
    <property type="entry name" value="Protein kinase-like (PK-like)"/>
    <property type="match status" value="1"/>
</dbReference>
<dbReference type="InterPro" id="IPR050235">
    <property type="entry name" value="CK1_Ser-Thr_kinase"/>
</dbReference>
<dbReference type="SMART" id="SM00220">
    <property type="entry name" value="S_TKc"/>
    <property type="match status" value="1"/>
</dbReference>
<feature type="compositionally biased region" description="Low complexity" evidence="5">
    <location>
        <begin position="1"/>
        <end position="13"/>
    </location>
</feature>
<keyword evidence="8" id="KW-0808">Transferase</keyword>
<evidence type="ECO:0000259" key="7">
    <source>
        <dbReference type="PROSITE" id="PS50011"/>
    </source>
</evidence>
<feature type="region of interest" description="Disordered" evidence="5">
    <location>
        <begin position="1"/>
        <end position="54"/>
    </location>
</feature>
<evidence type="ECO:0000256" key="3">
    <source>
        <dbReference type="ARBA" id="ARBA00022840"/>
    </source>
</evidence>
<feature type="binding site" evidence="4">
    <location>
        <position position="87"/>
    </location>
    <ligand>
        <name>ATP</name>
        <dbReference type="ChEBI" id="CHEBI:30616"/>
    </ligand>
</feature>
<gene>
    <name evidence="8" type="ORF">DC041_0010949</name>
</gene>
<evidence type="ECO:0000256" key="5">
    <source>
        <dbReference type="SAM" id="MobiDB-lite"/>
    </source>
</evidence>
<feature type="region of interest" description="Disordered" evidence="5">
    <location>
        <begin position="354"/>
        <end position="377"/>
    </location>
</feature>
<reference evidence="8 9" key="1">
    <citation type="journal article" date="2019" name="PLoS Pathog.">
        <title>Genome sequence of the bovine parasite Schistosoma bovis Tanzania.</title>
        <authorList>
            <person name="Oey H."/>
            <person name="Zakrzewski M."/>
            <person name="Gobert G."/>
            <person name="Gravermann K."/>
            <person name="Stoye J."/>
            <person name="Jones M."/>
            <person name="Mcmanus D."/>
            <person name="Krause L."/>
        </authorList>
    </citation>
    <scope>NUCLEOTIDE SEQUENCE [LARGE SCALE GENOMIC DNA]</scope>
    <source>
        <strain evidence="8 9">TAN1997</strain>
    </source>
</reference>
<proteinExistence type="predicted"/>
<dbReference type="InterPro" id="IPR017441">
    <property type="entry name" value="Protein_kinase_ATP_BS"/>
</dbReference>
<dbReference type="InterPro" id="IPR000719">
    <property type="entry name" value="Prot_kinase_dom"/>
</dbReference>
<keyword evidence="2 4" id="KW-0547">Nucleotide-binding</keyword>
<keyword evidence="8" id="KW-0418">Kinase</keyword>
<dbReference type="PROSITE" id="PS00108">
    <property type="entry name" value="PROTEIN_KINASE_ST"/>
    <property type="match status" value="1"/>
</dbReference>
<comment type="caution">
    <text evidence="8">The sequence shown here is derived from an EMBL/GenBank/DDBJ whole genome shotgun (WGS) entry which is preliminary data.</text>
</comment>
<protein>
    <recommendedName>
        <fullName evidence="1">non-specific serine/threonine protein kinase</fullName>
        <ecNumber evidence="1">2.7.11.1</ecNumber>
    </recommendedName>
</protein>
<dbReference type="AlphaFoldDB" id="A0A430QI92"/>
<dbReference type="STRING" id="6184.A0A430QI92"/>
<dbReference type="EC" id="2.7.11.1" evidence="1"/>
<organism evidence="8 9">
    <name type="scientific">Schistosoma bovis</name>
    <name type="common">Blood fluke</name>
    <dbReference type="NCBI Taxonomy" id="6184"/>
    <lineage>
        <taxon>Eukaryota</taxon>
        <taxon>Metazoa</taxon>
        <taxon>Spiralia</taxon>
        <taxon>Lophotrochozoa</taxon>
        <taxon>Platyhelminthes</taxon>
        <taxon>Trematoda</taxon>
        <taxon>Digenea</taxon>
        <taxon>Strigeidida</taxon>
        <taxon>Schistosomatoidea</taxon>
        <taxon>Schistosomatidae</taxon>
        <taxon>Schistosoma</taxon>
    </lineage>
</organism>
<keyword evidence="3 4" id="KW-0067">ATP-binding</keyword>
<dbReference type="Pfam" id="PF00069">
    <property type="entry name" value="Pkinase"/>
    <property type="match status" value="1"/>
</dbReference>
<dbReference type="Gene3D" id="3.30.200.20">
    <property type="entry name" value="Phosphorylase Kinase, domain 1"/>
    <property type="match status" value="1"/>
</dbReference>
<dbReference type="EMBL" id="QMKO01001679">
    <property type="protein sequence ID" value="RTG87425.1"/>
    <property type="molecule type" value="Genomic_DNA"/>
</dbReference>
<dbReference type="GO" id="GO:0004674">
    <property type="term" value="F:protein serine/threonine kinase activity"/>
    <property type="evidence" value="ECO:0007669"/>
    <property type="project" value="UniProtKB-EC"/>
</dbReference>
<sequence>MLTQQTNQTSTSNRGHRGSGTTSQKKEERQHSGKQNNMQQDAPRSSREGNTLLVGPNFRVGKKIGCGNFGELRLGRNLYTNEYVAIKLEPMKTRAPQLHLEYRFYRILLSGGVVGFPMVYYFGPVGRHNALVMELLGPSLEDLFESCKRQFSLKTVLMIAIQLLRRIEYVHSKHLIYRDVKPENFLIGRQYYNRHRTIYIIDFEQSRRDDLEALGHMFLYFLRGSLPWQGLKAENLRERYQKIGDTKRATPIDVLCHGYPEMATYLRYVRSLDFFEEPNYEYLRWGFTDLMQRKGSTHTSGGQAVNPPLTNVPAGNASCMNNGVQNTSGLTSPTHHPVNGNQQSPGVNGGHHAMGLTGTPLLDPGTSHWPPTGQSNNVPSYINEDGGTSPNELRYKVDEYLPSYFGQQTTNQTIMHTGLLGANKIGSPNDGIVDDVGPTGVGGGGAMPTSNSSGLPYGGGGAVSGTNAGGTHIRNITGLYSGGGPEETMARDIDDNLGMGVGMTTTESSPENVVGAEQDDIQSQSGSI</sequence>
<dbReference type="InterPro" id="IPR008271">
    <property type="entry name" value="Ser/Thr_kinase_AS"/>
</dbReference>
<dbReference type="Gene3D" id="1.10.510.10">
    <property type="entry name" value="Transferase(Phosphotransferase) domain 1"/>
    <property type="match status" value="2"/>
</dbReference>
<evidence type="ECO:0000313" key="9">
    <source>
        <dbReference type="Proteomes" id="UP000290809"/>
    </source>
</evidence>
<accession>A0A430QI92</accession>
<evidence type="ECO:0000256" key="2">
    <source>
        <dbReference type="ARBA" id="ARBA00022741"/>
    </source>
</evidence>
<evidence type="ECO:0000256" key="1">
    <source>
        <dbReference type="ARBA" id="ARBA00012513"/>
    </source>
</evidence>
<evidence type="ECO:0000256" key="6">
    <source>
        <dbReference type="SAM" id="Phobius"/>
    </source>
</evidence>
<keyword evidence="6" id="KW-1133">Transmembrane helix</keyword>
<dbReference type="GO" id="GO:0005524">
    <property type="term" value="F:ATP binding"/>
    <property type="evidence" value="ECO:0007669"/>
    <property type="project" value="UniProtKB-UniRule"/>
</dbReference>
<keyword evidence="6" id="KW-0812">Transmembrane</keyword>
<feature type="compositionally biased region" description="Polar residues" evidence="5">
    <location>
        <begin position="33"/>
        <end position="43"/>
    </location>
</feature>
<feature type="domain" description="Protein kinase" evidence="7">
    <location>
        <begin position="58"/>
        <end position="419"/>
    </location>
</feature>
<dbReference type="PROSITE" id="PS50011">
    <property type="entry name" value="PROTEIN_KINASE_DOM"/>
    <property type="match status" value="1"/>
</dbReference>
<evidence type="ECO:0000256" key="4">
    <source>
        <dbReference type="PROSITE-ProRule" id="PRU10141"/>
    </source>
</evidence>
<keyword evidence="9" id="KW-1185">Reference proteome</keyword>
<keyword evidence="6" id="KW-0472">Membrane</keyword>
<dbReference type="PROSITE" id="PS00107">
    <property type="entry name" value="PROTEIN_KINASE_ATP"/>
    <property type="match status" value="1"/>
</dbReference>
<feature type="region of interest" description="Disordered" evidence="5">
    <location>
        <begin position="478"/>
        <end position="528"/>
    </location>
</feature>
<dbReference type="Proteomes" id="UP000290809">
    <property type="component" value="Unassembled WGS sequence"/>
</dbReference>
<name>A0A430QI92_SCHBO</name>
<evidence type="ECO:0000313" key="8">
    <source>
        <dbReference type="EMBL" id="RTG87425.1"/>
    </source>
</evidence>